<organism evidence="2 3">
    <name type="scientific">Iodidimonas muriae</name>
    <dbReference type="NCBI Taxonomy" id="261467"/>
    <lineage>
        <taxon>Bacteria</taxon>
        <taxon>Pseudomonadati</taxon>
        <taxon>Pseudomonadota</taxon>
        <taxon>Alphaproteobacteria</taxon>
        <taxon>Iodidimonadales</taxon>
        <taxon>Iodidimonadaceae</taxon>
        <taxon>Iodidimonas</taxon>
    </lineage>
</organism>
<keyword evidence="1" id="KW-1133">Transmembrane helix</keyword>
<sequence>MSFLQKQRDASRSVFMSSVAGLANTLAVITTILGAPPLYSHTIGWIQEFAAQHYGYGIEGPTSLVWAVTCGSVVFFSSRMSISTAVPMLIMTLVARFL</sequence>
<gene>
    <name evidence="2" type="ORF">GCM10007972_16770</name>
</gene>
<dbReference type="Proteomes" id="UP000602381">
    <property type="component" value="Unassembled WGS sequence"/>
</dbReference>
<keyword evidence="3" id="KW-1185">Reference proteome</keyword>
<keyword evidence="1" id="KW-0472">Membrane</keyword>
<protein>
    <submittedName>
        <fullName evidence="2">Uncharacterized protein</fullName>
    </submittedName>
</protein>
<reference evidence="3" key="1">
    <citation type="journal article" date="2019" name="Int. J. Syst. Evol. Microbiol.">
        <title>The Global Catalogue of Microorganisms (GCM) 10K type strain sequencing project: providing services to taxonomists for standard genome sequencing and annotation.</title>
        <authorList>
            <consortium name="The Broad Institute Genomics Platform"/>
            <consortium name="The Broad Institute Genome Sequencing Center for Infectious Disease"/>
            <person name="Wu L."/>
            <person name="Ma J."/>
        </authorList>
    </citation>
    <scope>NUCLEOTIDE SEQUENCE [LARGE SCALE GENOMIC DNA]</scope>
    <source>
        <strain evidence="3">JCM 17843</strain>
    </source>
</reference>
<feature type="transmembrane region" description="Helical" evidence="1">
    <location>
        <begin position="64"/>
        <end position="95"/>
    </location>
</feature>
<evidence type="ECO:0000256" key="1">
    <source>
        <dbReference type="SAM" id="Phobius"/>
    </source>
</evidence>
<dbReference type="EMBL" id="BMOV01000005">
    <property type="protein sequence ID" value="GGO12156.1"/>
    <property type="molecule type" value="Genomic_DNA"/>
</dbReference>
<evidence type="ECO:0000313" key="2">
    <source>
        <dbReference type="EMBL" id="GGO12156.1"/>
    </source>
</evidence>
<dbReference type="RefSeq" id="WP_150005700.1">
    <property type="nucleotide sequence ID" value="NZ_BMOV01000005.1"/>
</dbReference>
<keyword evidence="1" id="KW-0812">Transmembrane</keyword>
<comment type="caution">
    <text evidence="2">The sequence shown here is derived from an EMBL/GenBank/DDBJ whole genome shotgun (WGS) entry which is preliminary data.</text>
</comment>
<proteinExistence type="predicted"/>
<evidence type="ECO:0000313" key="3">
    <source>
        <dbReference type="Proteomes" id="UP000602381"/>
    </source>
</evidence>
<name>A0ABQ2LFF1_9PROT</name>
<accession>A0ABQ2LFF1</accession>
<feature type="transmembrane region" description="Helical" evidence="1">
    <location>
        <begin position="12"/>
        <end position="35"/>
    </location>
</feature>